<organism evidence="1 2">
    <name type="scientific">Strigamia maritima</name>
    <name type="common">European centipede</name>
    <name type="synonym">Geophilus maritimus</name>
    <dbReference type="NCBI Taxonomy" id="126957"/>
    <lineage>
        <taxon>Eukaryota</taxon>
        <taxon>Metazoa</taxon>
        <taxon>Ecdysozoa</taxon>
        <taxon>Arthropoda</taxon>
        <taxon>Myriapoda</taxon>
        <taxon>Chilopoda</taxon>
        <taxon>Pleurostigmophora</taxon>
        <taxon>Geophilomorpha</taxon>
        <taxon>Linotaeniidae</taxon>
        <taxon>Strigamia</taxon>
    </lineage>
</organism>
<evidence type="ECO:0000313" key="1">
    <source>
        <dbReference type="EnsemblMetazoa" id="SMAR001308-PA"/>
    </source>
</evidence>
<dbReference type="AlphaFoldDB" id="T1IK72"/>
<protein>
    <submittedName>
        <fullName evidence="1">Uncharacterized protein</fullName>
    </submittedName>
</protein>
<evidence type="ECO:0000313" key="2">
    <source>
        <dbReference type="Proteomes" id="UP000014500"/>
    </source>
</evidence>
<dbReference type="EMBL" id="JH430430">
    <property type="status" value="NOT_ANNOTATED_CDS"/>
    <property type="molecule type" value="Genomic_DNA"/>
</dbReference>
<sequence length="82" mass="9297">MLKPRELLKVDITAFRIIFNGNEKLASFTSTMDSFISKSCSCESNISFTKMSGLLKAFQLLLFPLEEGKFDSRVGFSNERFS</sequence>
<dbReference type="HOGENOM" id="CLU_2561167_0_0_1"/>
<accession>T1IK72</accession>
<name>T1IK72_STRMM</name>
<keyword evidence="2" id="KW-1185">Reference proteome</keyword>
<reference evidence="2" key="1">
    <citation type="submission" date="2011-05" db="EMBL/GenBank/DDBJ databases">
        <authorList>
            <person name="Richards S.R."/>
            <person name="Qu J."/>
            <person name="Jiang H."/>
            <person name="Jhangiani S.N."/>
            <person name="Agravi P."/>
            <person name="Goodspeed R."/>
            <person name="Gross S."/>
            <person name="Mandapat C."/>
            <person name="Jackson L."/>
            <person name="Mathew T."/>
            <person name="Pu L."/>
            <person name="Thornton R."/>
            <person name="Saada N."/>
            <person name="Wilczek-Boney K.B."/>
            <person name="Lee S."/>
            <person name="Kovar C."/>
            <person name="Wu Y."/>
            <person name="Scherer S.E."/>
            <person name="Worley K.C."/>
            <person name="Muzny D.M."/>
            <person name="Gibbs R."/>
        </authorList>
    </citation>
    <scope>NUCLEOTIDE SEQUENCE</scope>
    <source>
        <strain evidence="2">Brora</strain>
    </source>
</reference>
<dbReference type="EnsemblMetazoa" id="SMAR001308-RA">
    <property type="protein sequence ID" value="SMAR001308-PA"/>
    <property type="gene ID" value="SMAR001308"/>
</dbReference>
<proteinExistence type="predicted"/>
<dbReference type="Proteomes" id="UP000014500">
    <property type="component" value="Unassembled WGS sequence"/>
</dbReference>
<reference evidence="1" key="2">
    <citation type="submission" date="2015-02" db="UniProtKB">
        <authorList>
            <consortium name="EnsemblMetazoa"/>
        </authorList>
    </citation>
    <scope>IDENTIFICATION</scope>
</reference>